<dbReference type="EMBL" id="JAFKCV010000019">
    <property type="protein sequence ID" value="MBN7827513.1"/>
    <property type="molecule type" value="Genomic_DNA"/>
</dbReference>
<evidence type="ECO:0000256" key="6">
    <source>
        <dbReference type="SAM" id="Phobius"/>
    </source>
</evidence>
<dbReference type="Proteomes" id="UP000664654">
    <property type="component" value="Unassembled WGS sequence"/>
</dbReference>
<dbReference type="InterPro" id="IPR003856">
    <property type="entry name" value="LPS_length_determ_N"/>
</dbReference>
<evidence type="ECO:0000259" key="7">
    <source>
        <dbReference type="Pfam" id="PF02706"/>
    </source>
</evidence>
<proteinExistence type="predicted"/>
<dbReference type="Pfam" id="PF02706">
    <property type="entry name" value="Wzz"/>
    <property type="match status" value="1"/>
</dbReference>
<dbReference type="PANTHER" id="PTHR32309:SF13">
    <property type="entry name" value="FERRIC ENTEROBACTIN TRANSPORT PROTEIN FEPE"/>
    <property type="match status" value="1"/>
</dbReference>
<name>A0A939DRU5_9ALTE</name>
<comment type="caution">
    <text evidence="8">The sequence shown here is derived from an EMBL/GenBank/DDBJ whole genome shotgun (WGS) entry which is preliminary data.</text>
</comment>
<evidence type="ECO:0000256" key="4">
    <source>
        <dbReference type="ARBA" id="ARBA00022989"/>
    </source>
</evidence>
<evidence type="ECO:0000313" key="9">
    <source>
        <dbReference type="Proteomes" id="UP000664654"/>
    </source>
</evidence>
<evidence type="ECO:0000256" key="3">
    <source>
        <dbReference type="ARBA" id="ARBA00022692"/>
    </source>
</evidence>
<keyword evidence="2" id="KW-1003">Cell membrane</keyword>
<dbReference type="AlphaFoldDB" id="A0A939DRU5"/>
<dbReference type="GO" id="GO:0004713">
    <property type="term" value="F:protein tyrosine kinase activity"/>
    <property type="evidence" value="ECO:0007669"/>
    <property type="project" value="TreeGrafter"/>
</dbReference>
<accession>A0A939DRU5</accession>
<dbReference type="GO" id="GO:0005886">
    <property type="term" value="C:plasma membrane"/>
    <property type="evidence" value="ECO:0007669"/>
    <property type="project" value="UniProtKB-SubCell"/>
</dbReference>
<evidence type="ECO:0000313" key="8">
    <source>
        <dbReference type="EMBL" id="MBN7827513.1"/>
    </source>
</evidence>
<feature type="transmembrane region" description="Helical" evidence="6">
    <location>
        <begin position="279"/>
        <end position="303"/>
    </location>
</feature>
<feature type="domain" description="Polysaccharide chain length determinant N-terminal" evidence="7">
    <location>
        <begin position="9"/>
        <end position="108"/>
    </location>
</feature>
<organism evidence="8 9">
    <name type="scientific">Bowmanella dokdonensis</name>
    <dbReference type="NCBI Taxonomy" id="751969"/>
    <lineage>
        <taxon>Bacteria</taxon>
        <taxon>Pseudomonadati</taxon>
        <taxon>Pseudomonadota</taxon>
        <taxon>Gammaproteobacteria</taxon>
        <taxon>Alteromonadales</taxon>
        <taxon>Alteromonadaceae</taxon>
        <taxon>Bowmanella</taxon>
    </lineage>
</organism>
<gene>
    <name evidence="8" type="ORF">J0A66_19945</name>
</gene>
<feature type="transmembrane region" description="Helical" evidence="6">
    <location>
        <begin position="24"/>
        <end position="44"/>
    </location>
</feature>
<evidence type="ECO:0000256" key="1">
    <source>
        <dbReference type="ARBA" id="ARBA00004651"/>
    </source>
</evidence>
<keyword evidence="3 6" id="KW-0812">Transmembrane</keyword>
<protein>
    <submittedName>
        <fullName evidence="8">LPS O-antigen length regulator</fullName>
    </submittedName>
</protein>
<evidence type="ECO:0000256" key="2">
    <source>
        <dbReference type="ARBA" id="ARBA00022475"/>
    </source>
</evidence>
<comment type="subcellular location">
    <subcellularLocation>
        <location evidence="1">Cell membrane</location>
        <topology evidence="1">Multi-pass membrane protein</topology>
    </subcellularLocation>
</comment>
<keyword evidence="5 6" id="KW-0472">Membrane</keyword>
<keyword evidence="4 6" id="KW-1133">Transmembrane helix</keyword>
<dbReference type="InterPro" id="IPR050445">
    <property type="entry name" value="Bact_polysacc_biosynth/exp"/>
</dbReference>
<reference evidence="8" key="1">
    <citation type="submission" date="2021-03" db="EMBL/GenBank/DDBJ databases">
        <title>novel species isolated from a fishpond in China.</title>
        <authorList>
            <person name="Lu H."/>
            <person name="Cai Z."/>
        </authorList>
    </citation>
    <scope>NUCLEOTIDE SEQUENCE</scope>
    <source>
        <strain evidence="8">JCM 30855</strain>
    </source>
</reference>
<keyword evidence="9" id="KW-1185">Reference proteome</keyword>
<evidence type="ECO:0000256" key="5">
    <source>
        <dbReference type="ARBA" id="ARBA00023136"/>
    </source>
</evidence>
<dbReference type="RefSeq" id="WP_206575621.1">
    <property type="nucleotide sequence ID" value="NZ_JAFKCV010000019.1"/>
</dbReference>
<sequence length="312" mass="35351">MTNRTQESETSITALLHYLWTKKLYVILLPLAFGICTAFWSLTLPNLYKSTALLTPADGMSESGLQGLTGQLGGVASLAGLSFGAAGGQSKIDVALAILESRQFLFDFIDRHELAVPLLASKEWEPEAKTLEIDPDVYDIESQKWVRKVGFPRRQVPSKMELYETFLGVLDVEQDTTTGIVTLSVVFKDPHLAQHWASKLVDDLNDKMRRREVDKTRKNIAYLKAQVEKTENVEVKQVFYDLIQEQYKNLMLAEVREDFVFDVIDKAIVPEMKDSPKRALMVVVATFIMGFLVVVVFLIMFLLKDESKYEQS</sequence>
<dbReference type="PANTHER" id="PTHR32309">
    <property type="entry name" value="TYROSINE-PROTEIN KINASE"/>
    <property type="match status" value="1"/>
</dbReference>